<dbReference type="PRINTS" id="PR00421">
    <property type="entry name" value="THIOREDOXIN"/>
</dbReference>
<gene>
    <name evidence="13" type="ORF">WR25_06065</name>
</gene>
<reference evidence="13 14" key="1">
    <citation type="journal article" date="2017" name="Curr. Biol.">
        <title>Genome architecture and evolution of a unichromosomal asexual nematode.</title>
        <authorList>
            <person name="Fradin H."/>
            <person name="Zegar C."/>
            <person name="Gutwein M."/>
            <person name="Lucas J."/>
            <person name="Kovtun M."/>
            <person name="Corcoran D."/>
            <person name="Baugh L.R."/>
            <person name="Kiontke K."/>
            <person name="Gunsalus K."/>
            <person name="Fitch D.H."/>
            <person name="Piano F."/>
        </authorList>
    </citation>
    <scope>NUCLEOTIDE SEQUENCE [LARGE SCALE GENOMIC DNA]</scope>
    <source>
        <strain evidence="13">PF1309</strain>
    </source>
</reference>
<dbReference type="Proteomes" id="UP000218231">
    <property type="component" value="Unassembled WGS sequence"/>
</dbReference>
<evidence type="ECO:0000256" key="3">
    <source>
        <dbReference type="ARBA" id="ARBA00006347"/>
    </source>
</evidence>
<dbReference type="EC" id="5.3.4.1" evidence="4"/>
<evidence type="ECO:0000256" key="1">
    <source>
        <dbReference type="ARBA" id="ARBA00001182"/>
    </source>
</evidence>
<dbReference type="OrthoDB" id="5807735at2759"/>
<evidence type="ECO:0000256" key="11">
    <source>
        <dbReference type="SAM" id="SignalP"/>
    </source>
</evidence>
<comment type="catalytic activity">
    <reaction evidence="1">
        <text>Catalyzes the rearrangement of -S-S- bonds in proteins.</text>
        <dbReference type="EC" id="5.3.4.1"/>
    </reaction>
</comment>
<comment type="subcellular location">
    <subcellularLocation>
        <location evidence="2">Endoplasmic reticulum lumen</location>
    </subcellularLocation>
</comment>
<comment type="similarity">
    <text evidence="3">Belongs to the protein disulfide isomerase family.</text>
</comment>
<evidence type="ECO:0000256" key="5">
    <source>
        <dbReference type="ARBA" id="ARBA00022729"/>
    </source>
</evidence>
<keyword evidence="10" id="KW-0676">Redox-active center</keyword>
<evidence type="ECO:0000256" key="6">
    <source>
        <dbReference type="ARBA" id="ARBA00022737"/>
    </source>
</evidence>
<feature type="domain" description="Thioredoxin" evidence="12">
    <location>
        <begin position="8"/>
        <end position="135"/>
    </location>
</feature>
<keyword evidence="14" id="KW-1185">Reference proteome</keyword>
<dbReference type="PANTHER" id="PTHR18929:SF132">
    <property type="entry name" value="PROTEIN DISULFIDE-ISOMERASE A3"/>
    <property type="match status" value="1"/>
</dbReference>
<keyword evidence="5 11" id="KW-0732">Signal</keyword>
<dbReference type="Pfam" id="PF13848">
    <property type="entry name" value="Thioredoxin_6"/>
    <property type="match status" value="1"/>
</dbReference>
<dbReference type="InterPro" id="IPR017937">
    <property type="entry name" value="Thioredoxin_CS"/>
</dbReference>
<dbReference type="InterPro" id="IPR036249">
    <property type="entry name" value="Thioredoxin-like_sf"/>
</dbReference>
<dbReference type="CDD" id="cd02995">
    <property type="entry name" value="PDI_a_PDI_a'_C"/>
    <property type="match status" value="1"/>
</dbReference>
<evidence type="ECO:0000256" key="10">
    <source>
        <dbReference type="ARBA" id="ARBA00023284"/>
    </source>
</evidence>
<dbReference type="GO" id="GO:0005788">
    <property type="term" value="C:endoplasmic reticulum lumen"/>
    <property type="evidence" value="ECO:0007669"/>
    <property type="project" value="UniProtKB-SubCell"/>
</dbReference>
<evidence type="ECO:0000256" key="4">
    <source>
        <dbReference type="ARBA" id="ARBA00012723"/>
    </source>
</evidence>
<evidence type="ECO:0000256" key="8">
    <source>
        <dbReference type="ARBA" id="ARBA00023157"/>
    </source>
</evidence>
<keyword evidence="7" id="KW-0256">Endoplasmic reticulum</keyword>
<evidence type="ECO:0000313" key="14">
    <source>
        <dbReference type="Proteomes" id="UP000218231"/>
    </source>
</evidence>
<dbReference type="GO" id="GO:0034976">
    <property type="term" value="P:response to endoplasmic reticulum stress"/>
    <property type="evidence" value="ECO:0007669"/>
    <property type="project" value="TreeGrafter"/>
</dbReference>
<dbReference type="GO" id="GO:0003756">
    <property type="term" value="F:protein disulfide isomerase activity"/>
    <property type="evidence" value="ECO:0007669"/>
    <property type="project" value="UniProtKB-EC"/>
</dbReference>
<dbReference type="SUPFAM" id="SSF52833">
    <property type="entry name" value="Thioredoxin-like"/>
    <property type="match status" value="3"/>
</dbReference>
<keyword evidence="8" id="KW-1015">Disulfide bond</keyword>
<dbReference type="STRING" id="2018661.A0A2A2LNN3"/>
<feature type="domain" description="Thioredoxin" evidence="12">
    <location>
        <begin position="347"/>
        <end position="477"/>
    </location>
</feature>
<accession>A0A2A2LNN3</accession>
<comment type="caution">
    <text evidence="13">The sequence shown here is derived from an EMBL/GenBank/DDBJ whole genome shotgun (WGS) entry which is preliminary data.</text>
</comment>
<dbReference type="Gene3D" id="3.40.30.10">
    <property type="entry name" value="Glutaredoxin"/>
    <property type="match status" value="3"/>
</dbReference>
<protein>
    <recommendedName>
        <fullName evidence="4">protein disulfide-isomerase</fullName>
        <ecNumber evidence="4">5.3.4.1</ecNumber>
    </recommendedName>
</protein>
<dbReference type="GO" id="GO:0006457">
    <property type="term" value="P:protein folding"/>
    <property type="evidence" value="ECO:0007669"/>
    <property type="project" value="TreeGrafter"/>
</dbReference>
<feature type="signal peptide" evidence="11">
    <location>
        <begin position="1"/>
        <end position="20"/>
    </location>
</feature>
<evidence type="ECO:0000256" key="2">
    <source>
        <dbReference type="ARBA" id="ARBA00004319"/>
    </source>
</evidence>
<evidence type="ECO:0000259" key="12">
    <source>
        <dbReference type="PROSITE" id="PS51352"/>
    </source>
</evidence>
<dbReference type="PANTHER" id="PTHR18929">
    <property type="entry name" value="PROTEIN DISULFIDE ISOMERASE"/>
    <property type="match status" value="1"/>
</dbReference>
<evidence type="ECO:0000256" key="7">
    <source>
        <dbReference type="ARBA" id="ARBA00022824"/>
    </source>
</evidence>
<sequence>MLSKMGILCLSLLIVPFVLGANEDFKTIGRDEFEEKVKAGEKFFLAFVRKSCEHCKKLAEKIPEFEKLAKKAKLDVKFYRMNADSAELLDKELMDELKIPGVPTIYFYNGDRKGIHYNAPREGQDLFNFANNVVNHEIKQIKTKKQLDEFKKSSSGAILFILDSEKDVEKIAEISHSMYDKLFGYALKKSEAGKSLSDYVYAYGIAKPLSLNKKDYEEKVGEKGAFAKWVKLASLQLISTFPKEAADIFSAGIEHVLFYIEHSKAIEEAIPWLEKLATKKRGKLIFATIDRDDESTKDALEFFGIEPQDTRTAVRVFSTSTKQQYRLDFVPLDEGVLKNWLNQFDQGLVDVYRKSQALPEEWNEKPVKILVNDNFESVALDPEFNVFVKFYAPWCTHCQNMLPEFEDLAKKAQKSKKMKNVVIAKIDATENDIDDGFKEIEGFPTLRLYKANSNDVIEYSGDRTTEEMFKFLEENVEKYEPKKTEEKDEL</sequence>
<dbReference type="CDD" id="cd02982">
    <property type="entry name" value="PDI_b'_family"/>
    <property type="match status" value="1"/>
</dbReference>
<feature type="chain" id="PRO_5013330888" description="protein disulfide-isomerase" evidence="11">
    <location>
        <begin position="21"/>
        <end position="490"/>
    </location>
</feature>
<dbReference type="InterPro" id="IPR013766">
    <property type="entry name" value="Thioredoxin_domain"/>
</dbReference>
<dbReference type="PROSITE" id="PS00194">
    <property type="entry name" value="THIOREDOXIN_1"/>
    <property type="match status" value="1"/>
</dbReference>
<organism evidence="13 14">
    <name type="scientific">Diploscapter pachys</name>
    <dbReference type="NCBI Taxonomy" id="2018661"/>
    <lineage>
        <taxon>Eukaryota</taxon>
        <taxon>Metazoa</taxon>
        <taxon>Ecdysozoa</taxon>
        <taxon>Nematoda</taxon>
        <taxon>Chromadorea</taxon>
        <taxon>Rhabditida</taxon>
        <taxon>Rhabditina</taxon>
        <taxon>Rhabditomorpha</taxon>
        <taxon>Rhabditoidea</taxon>
        <taxon>Rhabditidae</taxon>
        <taxon>Diploscapter</taxon>
    </lineage>
</organism>
<keyword evidence="6" id="KW-0677">Repeat</keyword>
<proteinExistence type="inferred from homology"/>
<dbReference type="FunFam" id="3.40.30.10:FF:000027">
    <property type="entry name" value="protein disulfide-isomerase A2"/>
    <property type="match status" value="1"/>
</dbReference>
<keyword evidence="9" id="KW-0413">Isomerase</keyword>
<dbReference type="Pfam" id="PF00085">
    <property type="entry name" value="Thioredoxin"/>
    <property type="match status" value="2"/>
</dbReference>
<evidence type="ECO:0000313" key="13">
    <source>
        <dbReference type="EMBL" id="PAV87826.1"/>
    </source>
</evidence>
<evidence type="ECO:0000256" key="9">
    <source>
        <dbReference type="ARBA" id="ARBA00023235"/>
    </source>
</evidence>
<dbReference type="AlphaFoldDB" id="A0A2A2LNN3"/>
<dbReference type="PROSITE" id="PS51352">
    <property type="entry name" value="THIOREDOXIN_2"/>
    <property type="match status" value="2"/>
</dbReference>
<dbReference type="CDD" id="cd02961">
    <property type="entry name" value="PDI_a_family"/>
    <property type="match status" value="1"/>
</dbReference>
<name>A0A2A2LNN3_9BILA</name>
<dbReference type="EMBL" id="LIAE01006546">
    <property type="protein sequence ID" value="PAV87826.1"/>
    <property type="molecule type" value="Genomic_DNA"/>
</dbReference>